<organism evidence="6 7">
    <name type="scientific">Capsicum annuum</name>
    <name type="common">Capsicum pepper</name>
    <dbReference type="NCBI Taxonomy" id="4072"/>
    <lineage>
        <taxon>Eukaryota</taxon>
        <taxon>Viridiplantae</taxon>
        <taxon>Streptophyta</taxon>
        <taxon>Embryophyta</taxon>
        <taxon>Tracheophyta</taxon>
        <taxon>Spermatophyta</taxon>
        <taxon>Magnoliopsida</taxon>
        <taxon>eudicotyledons</taxon>
        <taxon>Gunneridae</taxon>
        <taxon>Pentapetalae</taxon>
        <taxon>asterids</taxon>
        <taxon>lamiids</taxon>
        <taxon>Solanales</taxon>
        <taxon>Solanaceae</taxon>
        <taxon>Solanoideae</taxon>
        <taxon>Capsiceae</taxon>
        <taxon>Capsicum</taxon>
    </lineage>
</organism>
<sequence length="438" mass="49213">MSRQSLVQIGRRTFSDSYTVKSDDSVLPVLIIGAGPVGLVLSILLTKLVVRCAILEKNKVFSAYPQAHFINNRSMEVFRKLDGLGDEILRSQPPVEFWRKFIYCTSLTGPILGVVDHMHPQGIVPSAFLSANSNQNDSWIIDSGATDHMTGSSRAFSTYTPCAGNNKIKIVDGSFSAIAGKGTVKLSPSLTLHDILHVPKLFEKVSGKTIGSAREYGGLYFFDNGDNSLQLNPTCLNSTSVLNKVMGSKGKDLFFWDIEETRYQTNDGLDFIINNYVRDLGEDMNKCDARDEKDSDLRDDRDLSDLNDKNFDIEPVEPSNDKNKMGTENKQNKYRCIREGTELKKKIPAILNTVKNHLRKTFLEFKCGDPKKYADTLRVSKWKKAILEELRALEKNETWELVNLPEGKKPVGCKWVFTTKFKSNGSLERYNVKTQIGS</sequence>
<feature type="compositionally biased region" description="Basic and acidic residues" evidence="3">
    <location>
        <begin position="319"/>
        <end position="331"/>
    </location>
</feature>
<dbReference type="Gramene" id="PHT67971">
    <property type="protein sequence ID" value="PHT67971"/>
    <property type="gene ID" value="T459_27458"/>
</dbReference>
<reference evidence="6 7" key="2">
    <citation type="journal article" date="2017" name="Genome Biol.">
        <title>New reference genome sequences of hot pepper reveal the massive evolution of plant disease-resistance genes by retroduplication.</title>
        <authorList>
            <person name="Kim S."/>
            <person name="Park J."/>
            <person name="Yeom S.I."/>
            <person name="Kim Y.M."/>
            <person name="Seo E."/>
            <person name="Kim K.T."/>
            <person name="Kim M.S."/>
            <person name="Lee J.M."/>
            <person name="Cheong K."/>
            <person name="Shin H.S."/>
            <person name="Kim S.B."/>
            <person name="Han K."/>
            <person name="Lee J."/>
            <person name="Park M."/>
            <person name="Lee H.A."/>
            <person name="Lee H.Y."/>
            <person name="Lee Y."/>
            <person name="Oh S."/>
            <person name="Lee J.H."/>
            <person name="Choi E."/>
            <person name="Choi E."/>
            <person name="Lee S.E."/>
            <person name="Jeon J."/>
            <person name="Kim H."/>
            <person name="Choi G."/>
            <person name="Song H."/>
            <person name="Lee J."/>
            <person name="Lee S.C."/>
            <person name="Kwon J.K."/>
            <person name="Lee H.Y."/>
            <person name="Koo N."/>
            <person name="Hong Y."/>
            <person name="Kim R.W."/>
            <person name="Kang W.H."/>
            <person name="Huh J.H."/>
            <person name="Kang B.C."/>
            <person name="Yang T.J."/>
            <person name="Lee Y.H."/>
            <person name="Bennetzen J.L."/>
            <person name="Choi D."/>
        </authorList>
    </citation>
    <scope>NUCLEOTIDE SEQUENCE [LARGE SCALE GENOMIC DNA]</scope>
    <source>
        <strain evidence="7">cv. CM334</strain>
    </source>
</reference>
<protein>
    <submittedName>
        <fullName evidence="6">Uncharacterized protein</fullName>
    </submittedName>
</protein>
<dbReference type="InterPro" id="IPR054722">
    <property type="entry name" value="PolX-like_BBD"/>
</dbReference>
<feature type="domain" description="Retrovirus-related Pol polyprotein from transposon TNT 1-94-like beta-barrel" evidence="5">
    <location>
        <begin position="139"/>
        <end position="201"/>
    </location>
</feature>
<dbReference type="GO" id="GO:0006744">
    <property type="term" value="P:ubiquinone biosynthetic process"/>
    <property type="evidence" value="ECO:0000318"/>
    <property type="project" value="GO_Central"/>
</dbReference>
<comment type="caution">
    <text evidence="6">The sequence shown here is derived from an EMBL/GenBank/DDBJ whole genome shotgun (WGS) entry which is preliminary data.</text>
</comment>
<dbReference type="Proteomes" id="UP000222542">
    <property type="component" value="Unassembled WGS sequence"/>
</dbReference>
<dbReference type="InterPro" id="IPR036188">
    <property type="entry name" value="FAD/NAD-bd_sf"/>
</dbReference>
<feature type="compositionally biased region" description="Basic and acidic residues" evidence="3">
    <location>
        <begin position="288"/>
        <end position="312"/>
    </location>
</feature>
<evidence type="ECO:0000256" key="1">
    <source>
        <dbReference type="ARBA" id="ARBA00022630"/>
    </source>
</evidence>
<dbReference type="GO" id="GO:0016709">
    <property type="term" value="F:oxidoreductase activity, acting on paired donors, with incorporation or reduction of molecular oxygen, NAD(P)H as one donor, and incorporation of one atom of oxygen"/>
    <property type="evidence" value="ECO:0007669"/>
    <property type="project" value="UniProtKB-ARBA"/>
</dbReference>
<evidence type="ECO:0000313" key="7">
    <source>
        <dbReference type="Proteomes" id="UP000222542"/>
    </source>
</evidence>
<dbReference type="InterPro" id="IPR050641">
    <property type="entry name" value="RIFMO-like"/>
</dbReference>
<feature type="domain" description="FAD-binding" evidence="4">
    <location>
        <begin position="28"/>
        <end position="105"/>
    </location>
</feature>
<dbReference type="Gene3D" id="3.50.50.60">
    <property type="entry name" value="FAD/NAD(P)-binding domain"/>
    <property type="match status" value="1"/>
</dbReference>
<accession>A0A2G2YEH6</accession>
<dbReference type="Gene3D" id="3.30.9.10">
    <property type="entry name" value="D-Amino Acid Oxidase, subunit A, domain 2"/>
    <property type="match status" value="1"/>
</dbReference>
<dbReference type="OMA" id="RCAILEK"/>
<evidence type="ECO:0000259" key="4">
    <source>
        <dbReference type="Pfam" id="PF01494"/>
    </source>
</evidence>
<feature type="region of interest" description="Disordered" evidence="3">
    <location>
        <begin position="288"/>
        <end position="331"/>
    </location>
</feature>
<evidence type="ECO:0000256" key="2">
    <source>
        <dbReference type="ARBA" id="ARBA00022827"/>
    </source>
</evidence>
<reference evidence="6 7" key="1">
    <citation type="journal article" date="2014" name="Nat. Genet.">
        <title>Genome sequence of the hot pepper provides insights into the evolution of pungency in Capsicum species.</title>
        <authorList>
            <person name="Kim S."/>
            <person name="Park M."/>
            <person name="Yeom S.I."/>
            <person name="Kim Y.M."/>
            <person name="Lee J.M."/>
            <person name="Lee H.A."/>
            <person name="Seo E."/>
            <person name="Choi J."/>
            <person name="Cheong K."/>
            <person name="Kim K.T."/>
            <person name="Jung K."/>
            <person name="Lee G.W."/>
            <person name="Oh S.K."/>
            <person name="Bae C."/>
            <person name="Kim S.B."/>
            <person name="Lee H.Y."/>
            <person name="Kim S.Y."/>
            <person name="Kim M.S."/>
            <person name="Kang B.C."/>
            <person name="Jo Y.D."/>
            <person name="Yang H.B."/>
            <person name="Jeong H.J."/>
            <person name="Kang W.H."/>
            <person name="Kwon J.K."/>
            <person name="Shin C."/>
            <person name="Lim J.Y."/>
            <person name="Park J.H."/>
            <person name="Huh J.H."/>
            <person name="Kim J.S."/>
            <person name="Kim B.D."/>
            <person name="Cohen O."/>
            <person name="Paran I."/>
            <person name="Suh M.C."/>
            <person name="Lee S.B."/>
            <person name="Kim Y.K."/>
            <person name="Shin Y."/>
            <person name="Noh S.J."/>
            <person name="Park J."/>
            <person name="Seo Y.S."/>
            <person name="Kwon S.Y."/>
            <person name="Kim H.A."/>
            <person name="Park J.M."/>
            <person name="Kim H.J."/>
            <person name="Choi S.B."/>
            <person name="Bosland P.W."/>
            <person name="Reeves G."/>
            <person name="Jo S.H."/>
            <person name="Lee B.W."/>
            <person name="Cho H.T."/>
            <person name="Choi H.S."/>
            <person name="Lee M.S."/>
            <person name="Yu Y."/>
            <person name="Do Choi Y."/>
            <person name="Park B.S."/>
            <person name="van Deynze A."/>
            <person name="Ashrafi H."/>
            <person name="Hill T."/>
            <person name="Kim W.T."/>
            <person name="Pai H.S."/>
            <person name="Ahn H.K."/>
            <person name="Yeam I."/>
            <person name="Giovannoni J.J."/>
            <person name="Rose J.K."/>
            <person name="Sorensen I."/>
            <person name="Lee S.J."/>
            <person name="Kim R.W."/>
            <person name="Choi I.Y."/>
            <person name="Choi B.S."/>
            <person name="Lim J.S."/>
            <person name="Lee Y.H."/>
            <person name="Choi D."/>
        </authorList>
    </citation>
    <scope>NUCLEOTIDE SEQUENCE [LARGE SCALE GENOMIC DNA]</scope>
    <source>
        <strain evidence="7">cv. CM334</strain>
    </source>
</reference>
<evidence type="ECO:0000313" key="6">
    <source>
        <dbReference type="EMBL" id="PHT67971.1"/>
    </source>
</evidence>
<keyword evidence="2" id="KW-0274">FAD</keyword>
<gene>
    <name evidence="6" type="ORF">T459_27458</name>
</gene>
<dbReference type="InterPro" id="IPR002938">
    <property type="entry name" value="FAD-bd"/>
</dbReference>
<keyword evidence="1" id="KW-0285">Flavoprotein</keyword>
<keyword evidence="7" id="KW-1185">Reference proteome</keyword>
<dbReference type="PANTHER" id="PTHR43004">
    <property type="entry name" value="TRK SYSTEM POTASSIUM UPTAKE PROTEIN"/>
    <property type="match status" value="1"/>
</dbReference>
<dbReference type="Pfam" id="PF01494">
    <property type="entry name" value="FAD_binding_3"/>
    <property type="match status" value="1"/>
</dbReference>
<dbReference type="Pfam" id="PF22936">
    <property type="entry name" value="Pol_BBD"/>
    <property type="match status" value="1"/>
</dbReference>
<dbReference type="GO" id="GO:0005739">
    <property type="term" value="C:mitochondrion"/>
    <property type="evidence" value="ECO:0000318"/>
    <property type="project" value="GO_Central"/>
</dbReference>
<dbReference type="GO" id="GO:0071949">
    <property type="term" value="F:FAD binding"/>
    <property type="evidence" value="ECO:0007669"/>
    <property type="project" value="InterPro"/>
</dbReference>
<dbReference type="AlphaFoldDB" id="A0A2G2YEH6"/>
<dbReference type="SUPFAM" id="SSF51905">
    <property type="entry name" value="FAD/NAD(P)-binding domain"/>
    <property type="match status" value="1"/>
</dbReference>
<name>A0A2G2YEH6_CAPAN</name>
<proteinExistence type="predicted"/>
<dbReference type="PANTHER" id="PTHR43004:SF6">
    <property type="entry name" value="FAD_NAD(P)-BINDING OXIDOREDUCTASE FAMILY PROTEIN"/>
    <property type="match status" value="1"/>
</dbReference>
<dbReference type="GO" id="GO:0008682">
    <property type="term" value="F:3-demethoxyubiquinol 3-hydroxylase activity"/>
    <property type="evidence" value="ECO:0000318"/>
    <property type="project" value="GO_Central"/>
</dbReference>
<dbReference type="EMBL" id="AYRZ02000011">
    <property type="protein sequence ID" value="PHT67971.1"/>
    <property type="molecule type" value="Genomic_DNA"/>
</dbReference>
<evidence type="ECO:0000259" key="5">
    <source>
        <dbReference type="Pfam" id="PF22936"/>
    </source>
</evidence>
<evidence type="ECO:0000256" key="3">
    <source>
        <dbReference type="SAM" id="MobiDB-lite"/>
    </source>
</evidence>
<dbReference type="STRING" id="4072.A0A2G2YEH6"/>